<keyword evidence="2" id="KW-1185">Reference proteome</keyword>
<name>A0AAV1YU52_9ARAC</name>
<protein>
    <submittedName>
        <fullName evidence="1">Uncharacterized protein</fullName>
    </submittedName>
</protein>
<dbReference type="EMBL" id="CAXIEN010000005">
    <property type="protein sequence ID" value="CAL1262500.1"/>
    <property type="molecule type" value="Genomic_DNA"/>
</dbReference>
<comment type="caution">
    <text evidence="1">The sequence shown here is derived from an EMBL/GenBank/DDBJ whole genome shotgun (WGS) entry which is preliminary data.</text>
</comment>
<gene>
    <name evidence="1" type="ORF">LARSCL_LOCUS1019</name>
</gene>
<reference evidence="1 2" key="1">
    <citation type="submission" date="2024-04" db="EMBL/GenBank/DDBJ databases">
        <authorList>
            <person name="Rising A."/>
            <person name="Reimegard J."/>
            <person name="Sonavane S."/>
            <person name="Akerstrom W."/>
            <person name="Nylinder S."/>
            <person name="Hedman E."/>
            <person name="Kallberg Y."/>
        </authorList>
    </citation>
    <scope>NUCLEOTIDE SEQUENCE [LARGE SCALE GENOMIC DNA]</scope>
</reference>
<proteinExistence type="predicted"/>
<evidence type="ECO:0000313" key="1">
    <source>
        <dbReference type="EMBL" id="CAL1262500.1"/>
    </source>
</evidence>
<dbReference type="Proteomes" id="UP001497382">
    <property type="component" value="Unassembled WGS sequence"/>
</dbReference>
<dbReference type="AlphaFoldDB" id="A0AAV1YU52"/>
<accession>A0AAV1YU52</accession>
<sequence length="75" mass="8608">MYSSVSALQLHGATRNPEEHRDWLPWKRAGPSAVEWGGPSQIHLVFYLRYTGFGIKTKVVVLFHLRREVNLQMGS</sequence>
<organism evidence="1 2">
    <name type="scientific">Larinioides sclopetarius</name>
    <dbReference type="NCBI Taxonomy" id="280406"/>
    <lineage>
        <taxon>Eukaryota</taxon>
        <taxon>Metazoa</taxon>
        <taxon>Ecdysozoa</taxon>
        <taxon>Arthropoda</taxon>
        <taxon>Chelicerata</taxon>
        <taxon>Arachnida</taxon>
        <taxon>Araneae</taxon>
        <taxon>Araneomorphae</taxon>
        <taxon>Entelegynae</taxon>
        <taxon>Araneoidea</taxon>
        <taxon>Araneidae</taxon>
        <taxon>Larinioides</taxon>
    </lineage>
</organism>
<evidence type="ECO:0000313" key="2">
    <source>
        <dbReference type="Proteomes" id="UP001497382"/>
    </source>
</evidence>